<dbReference type="GO" id="GO:0003677">
    <property type="term" value="F:DNA binding"/>
    <property type="evidence" value="ECO:0007669"/>
    <property type="project" value="UniProtKB-KW"/>
</dbReference>
<feature type="domain" description="HTH gntR-type" evidence="4">
    <location>
        <begin position="1"/>
        <end position="70"/>
    </location>
</feature>
<dbReference type="SMART" id="SM00345">
    <property type="entry name" value="HTH_GNTR"/>
    <property type="match status" value="1"/>
</dbReference>
<dbReference type="PANTHER" id="PTHR44846">
    <property type="entry name" value="MANNOSYL-D-GLYCERATE TRANSPORT/METABOLISM SYSTEM REPRESSOR MNGR-RELATED"/>
    <property type="match status" value="1"/>
</dbReference>
<evidence type="ECO:0000256" key="2">
    <source>
        <dbReference type="ARBA" id="ARBA00023125"/>
    </source>
</evidence>
<dbReference type="InterPro" id="IPR036388">
    <property type="entry name" value="WH-like_DNA-bd_sf"/>
</dbReference>
<dbReference type="InterPro" id="IPR000524">
    <property type="entry name" value="Tscrpt_reg_HTH_GntR"/>
</dbReference>
<dbReference type="PRINTS" id="PR00035">
    <property type="entry name" value="HTHGNTR"/>
</dbReference>
<keyword evidence="1" id="KW-0805">Transcription regulation</keyword>
<dbReference type="Gene3D" id="1.10.10.10">
    <property type="entry name" value="Winged helix-like DNA-binding domain superfamily/Winged helix DNA-binding domain"/>
    <property type="match status" value="1"/>
</dbReference>
<dbReference type="SMART" id="SM00866">
    <property type="entry name" value="UTRA"/>
    <property type="match status" value="1"/>
</dbReference>
<dbReference type="GO" id="GO:0045892">
    <property type="term" value="P:negative regulation of DNA-templated transcription"/>
    <property type="evidence" value="ECO:0007669"/>
    <property type="project" value="TreeGrafter"/>
</dbReference>
<organism evidence="5">
    <name type="scientific">Loigolactobacillus rennini</name>
    <dbReference type="NCBI Taxonomy" id="238013"/>
    <lineage>
        <taxon>Bacteria</taxon>
        <taxon>Bacillati</taxon>
        <taxon>Bacillota</taxon>
        <taxon>Bacilli</taxon>
        <taxon>Lactobacillales</taxon>
        <taxon>Lactobacillaceae</taxon>
        <taxon>Loigolactobacillus</taxon>
    </lineage>
</organism>
<dbReference type="GO" id="GO:0003700">
    <property type="term" value="F:DNA-binding transcription factor activity"/>
    <property type="evidence" value="ECO:0007669"/>
    <property type="project" value="InterPro"/>
</dbReference>
<dbReference type="SUPFAM" id="SSF64288">
    <property type="entry name" value="Chorismate lyase-like"/>
    <property type="match status" value="1"/>
</dbReference>
<gene>
    <name evidence="5" type="ORF">LREN565_1118</name>
</gene>
<protein>
    <submittedName>
        <fullName evidence="5">Transcriptional regulator, GntR family</fullName>
    </submittedName>
</protein>
<dbReference type="PANTHER" id="PTHR44846:SF17">
    <property type="entry name" value="GNTR-FAMILY TRANSCRIPTIONAL REGULATOR"/>
    <property type="match status" value="1"/>
</dbReference>
<sequence>MEYKDITPSLKGQELLRGEIKENKLIDISERALSEKFGISRTAIRRSLATLQGEGLIKKKPRVGTVVNNKHIISMLAMSSMSDELEADKNEMVVTVLDADNIVIPKKAKKFLNEENDNRIFKLARKRSIKGEPISYEIAFLSKSRFPEIEKNIFENASLYQILKDQYQVSPSYGHEDIAYVPATLDIALILGVNEQTALFKVVSSAYDNDDRAVEYSIQYLIGNRVKYQLRAKNILDYQEDGEI</sequence>
<dbReference type="Gene3D" id="3.40.1410.10">
    <property type="entry name" value="Chorismate lyase-like"/>
    <property type="match status" value="1"/>
</dbReference>
<keyword evidence="2" id="KW-0238">DNA-binding</keyword>
<dbReference type="Pfam" id="PF00392">
    <property type="entry name" value="GntR"/>
    <property type="match status" value="1"/>
</dbReference>
<dbReference type="AlphaFoldDB" id="A0A1K2I6H9"/>
<dbReference type="SUPFAM" id="SSF46785">
    <property type="entry name" value="Winged helix' DNA-binding domain"/>
    <property type="match status" value="1"/>
</dbReference>
<proteinExistence type="predicted"/>
<dbReference type="InterPro" id="IPR028978">
    <property type="entry name" value="Chorismate_lyase_/UTRA_dom_sf"/>
</dbReference>
<dbReference type="EMBL" id="LT634362">
    <property type="protein sequence ID" value="SFZ88005.1"/>
    <property type="molecule type" value="Genomic_DNA"/>
</dbReference>
<dbReference type="InterPro" id="IPR036390">
    <property type="entry name" value="WH_DNA-bd_sf"/>
</dbReference>
<dbReference type="PROSITE" id="PS50949">
    <property type="entry name" value="HTH_GNTR"/>
    <property type="match status" value="1"/>
</dbReference>
<dbReference type="Pfam" id="PF07702">
    <property type="entry name" value="UTRA"/>
    <property type="match status" value="1"/>
</dbReference>
<reference evidence="5" key="1">
    <citation type="submission" date="2016-11" db="EMBL/GenBank/DDBJ databases">
        <authorList>
            <person name="Jaros S."/>
            <person name="Januszkiewicz K."/>
            <person name="Wedrychowicz H."/>
        </authorList>
    </citation>
    <scope>NUCLEOTIDE SEQUENCE</scope>
    <source>
        <strain evidence="5">ACA-DC 565</strain>
    </source>
</reference>
<dbReference type="InterPro" id="IPR050679">
    <property type="entry name" value="Bact_HTH_transcr_reg"/>
</dbReference>
<evidence type="ECO:0000256" key="1">
    <source>
        <dbReference type="ARBA" id="ARBA00023015"/>
    </source>
</evidence>
<evidence type="ECO:0000259" key="4">
    <source>
        <dbReference type="PROSITE" id="PS50949"/>
    </source>
</evidence>
<evidence type="ECO:0000256" key="3">
    <source>
        <dbReference type="ARBA" id="ARBA00023163"/>
    </source>
</evidence>
<dbReference type="InterPro" id="IPR011663">
    <property type="entry name" value="UTRA"/>
</dbReference>
<keyword evidence="3" id="KW-0804">Transcription</keyword>
<name>A0A1K2I6H9_9LACO</name>
<accession>A0A1K2I6H9</accession>
<evidence type="ECO:0000313" key="5">
    <source>
        <dbReference type="EMBL" id="SFZ88005.1"/>
    </source>
</evidence>